<dbReference type="GeneID" id="13455354"/>
<sequence length="561" mass="61249">MTFIDFLLVCLVWNVGALLVTQNTNWLPTWTVPLAVIIQLALICICMLLLSVLYVWRWLTLRSIKVDSANYHQTYAEVIGCRLVPEKGLVMDILDGEKLTPVLVNPNYWHLLPDCAISNKYGTECPVMGVSLSHVAPGKEPSSLVAISNGSEIIGFGSRVKFNGVTYLLTANHVWNGRYTALKIVKGSQEVSVDASMYTAKYFCEDLRVDFAMVPIPEPIWTKLGVKASNLSTMSRTSLINVYGGADPTKLKCSSAKAVKAEYSHQIVHYATTGGGWSGTPLYYNGAVVGMHTGSIKLGESNRGVNVAMLLNLACETVFSEITYTEIDSDLALDRDYGFIEVEIHGKGKFALGKGEWYAVDEFVRNKRLRGEKLWADMAEEDEPEELELYHDTIETVLPSPLNVDGAESVKRSPPSSILAGTSGPKECVLGAPEGATATPKVGCLLPTLADRVLNLERLVEVLLTKESQMPSNTSQNSPSLVGRKEALKQSSNRSKSKPKGLDKPVVRKDSKKPVEGSKTGIHQPDQGDASEGSGMNAKQRRKLRRSAKAVSTSVHPPVSH</sequence>
<feature type="region of interest" description="Disordered" evidence="12">
    <location>
        <begin position="469"/>
        <end position="561"/>
    </location>
</feature>
<dbReference type="InterPro" id="IPR009003">
    <property type="entry name" value="Peptidase_S1_PA"/>
</dbReference>
<dbReference type="Pfam" id="PF02122">
    <property type="entry name" value="Peptidase_S39"/>
    <property type="match status" value="1"/>
</dbReference>
<evidence type="ECO:0000256" key="5">
    <source>
        <dbReference type="ARBA" id="ARBA00022758"/>
    </source>
</evidence>
<comment type="subcellular location">
    <subcellularLocation>
        <location evidence="1">Host membrane</location>
        <topology evidence="1">Multi-pass membrane protein</topology>
    </subcellularLocation>
</comment>
<evidence type="ECO:0000259" key="14">
    <source>
        <dbReference type="PROSITE" id="PS51868"/>
    </source>
</evidence>
<evidence type="ECO:0000256" key="13">
    <source>
        <dbReference type="SAM" id="Phobius"/>
    </source>
</evidence>
<keyword evidence="4 13" id="KW-0812">Transmembrane</keyword>
<dbReference type="GO" id="GO:0075523">
    <property type="term" value="P:viral translational frameshifting"/>
    <property type="evidence" value="ECO:0007669"/>
    <property type="project" value="UniProtKB-KW"/>
</dbReference>
<dbReference type="KEGG" id="vg:13455354"/>
<comment type="function">
    <text evidence="11">Covalently attached to the 5' extremity of the genomic and subgenomic RNAs. It may serve as a primer for the replicase.</text>
</comment>
<name>J7G6A6_9VIRU</name>
<dbReference type="GO" id="GO:0016020">
    <property type="term" value="C:membrane"/>
    <property type="evidence" value="ECO:0007669"/>
    <property type="project" value="InterPro"/>
</dbReference>
<dbReference type="RefSeq" id="YP_006589926.1">
    <property type="nucleotide sequence ID" value="NC_018449.1"/>
</dbReference>
<dbReference type="Gene3D" id="2.40.10.10">
    <property type="entry name" value="Trypsin-like serine proteases"/>
    <property type="match status" value="2"/>
</dbReference>
<evidence type="ECO:0000256" key="8">
    <source>
        <dbReference type="ARBA" id="ARBA00022870"/>
    </source>
</evidence>
<dbReference type="GO" id="GO:0033644">
    <property type="term" value="C:host cell membrane"/>
    <property type="evidence" value="ECO:0007669"/>
    <property type="project" value="UniProtKB-SubCell"/>
</dbReference>
<feature type="compositionally biased region" description="Basic and acidic residues" evidence="12">
    <location>
        <begin position="500"/>
        <end position="516"/>
    </location>
</feature>
<dbReference type="SUPFAM" id="SSF50494">
    <property type="entry name" value="Trypsin-like serine proteases"/>
    <property type="match status" value="1"/>
</dbReference>
<dbReference type="InterPro" id="IPR000382">
    <property type="entry name" value="Peptidase_S39B_luteovirus"/>
</dbReference>
<feature type="compositionally biased region" description="Basic residues" evidence="12">
    <location>
        <begin position="539"/>
        <end position="548"/>
    </location>
</feature>
<organism evidence="15 16">
    <name type="scientific">Papaya lethal yellowing virus</name>
    <dbReference type="NCBI Taxonomy" id="685899"/>
    <lineage>
        <taxon>Viruses</taxon>
        <taxon>Riboviria</taxon>
        <taxon>Orthornavirae</taxon>
        <taxon>Pisuviricota</taxon>
        <taxon>Pisoniviricetes</taxon>
        <taxon>Sobelivirales</taxon>
        <taxon>Solemoviridae</taxon>
        <taxon>Sobemovirus</taxon>
        <taxon>Sobemovirus PLYV</taxon>
    </lineage>
</organism>
<evidence type="ECO:0000256" key="2">
    <source>
        <dbReference type="ARBA" id="ARBA00022520"/>
    </source>
</evidence>
<feature type="domain" description="Peptidase S39" evidence="14">
    <location>
        <begin position="127"/>
        <end position="321"/>
    </location>
</feature>
<keyword evidence="7" id="KW-0720">Serine protease</keyword>
<feature type="transmembrane region" description="Helical" evidence="13">
    <location>
        <begin position="33"/>
        <end position="56"/>
    </location>
</feature>
<evidence type="ECO:0000256" key="9">
    <source>
        <dbReference type="ARBA" id="ARBA00022989"/>
    </source>
</evidence>
<dbReference type="PROSITE" id="PS51868">
    <property type="entry name" value="PEPTIDASE_S39"/>
    <property type="match status" value="1"/>
</dbReference>
<keyword evidence="9 13" id="KW-1133">Transmembrane helix</keyword>
<evidence type="ECO:0000256" key="6">
    <source>
        <dbReference type="ARBA" id="ARBA00022801"/>
    </source>
</evidence>
<evidence type="ECO:0000256" key="3">
    <source>
        <dbReference type="ARBA" id="ARBA00022670"/>
    </source>
</evidence>
<keyword evidence="6" id="KW-0378">Hydrolase</keyword>
<feature type="compositionally biased region" description="Polar residues" evidence="12">
    <location>
        <begin position="469"/>
        <end position="480"/>
    </location>
</feature>
<dbReference type="GO" id="GO:0006508">
    <property type="term" value="P:proteolysis"/>
    <property type="evidence" value="ECO:0007669"/>
    <property type="project" value="UniProtKB-KW"/>
</dbReference>
<keyword evidence="8" id="KW-1043">Host membrane</keyword>
<evidence type="ECO:0000256" key="7">
    <source>
        <dbReference type="ARBA" id="ARBA00022825"/>
    </source>
</evidence>
<evidence type="ECO:0000313" key="16">
    <source>
        <dbReference type="Proteomes" id="UP000203125"/>
    </source>
</evidence>
<proteinExistence type="predicted"/>
<evidence type="ECO:0000256" key="11">
    <source>
        <dbReference type="ARBA" id="ARBA00029410"/>
    </source>
</evidence>
<evidence type="ECO:0000256" key="4">
    <source>
        <dbReference type="ARBA" id="ARBA00022692"/>
    </source>
</evidence>
<dbReference type="GO" id="GO:0004252">
    <property type="term" value="F:serine-type endopeptidase activity"/>
    <property type="evidence" value="ECO:0007669"/>
    <property type="project" value="InterPro"/>
</dbReference>
<accession>J7G6A6</accession>
<dbReference type="InterPro" id="IPR043504">
    <property type="entry name" value="Peptidase_S1_PA_chymotrypsin"/>
</dbReference>
<keyword evidence="16" id="KW-1185">Reference proteome</keyword>
<dbReference type="EMBL" id="JX123318">
    <property type="protein sequence ID" value="AFP67701.1"/>
    <property type="molecule type" value="Genomic_RNA"/>
</dbReference>
<protein>
    <submittedName>
        <fullName evidence="15">Serine protease</fullName>
    </submittedName>
</protein>
<reference evidence="15 16" key="1">
    <citation type="journal article" date="2012" name="Arch. Virol.">
        <title>Analysis of the full-length genome sequence of papaya lethal yellowing virus (PLYV), determined by deep sequencing, confirms its classification in the genus Sobemovirus.</title>
        <authorList>
            <person name="Pereira A.J."/>
            <person name="Alfenas-Zerbini P."/>
            <person name="Cascardo R.S."/>
            <person name="Andrade E.C."/>
            <person name="Murilo Zerbini F."/>
        </authorList>
    </citation>
    <scope>NUCLEOTIDE SEQUENCE [LARGE SCALE GENOMIC DNA]</scope>
    <source>
        <strain evidence="15">26</strain>
    </source>
</reference>
<dbReference type="Proteomes" id="UP000203125">
    <property type="component" value="Segment"/>
</dbReference>
<keyword evidence="2" id="KW-0191">Covalent protein-RNA linkage</keyword>
<evidence type="ECO:0000256" key="1">
    <source>
        <dbReference type="ARBA" id="ARBA00004301"/>
    </source>
</evidence>
<gene>
    <name evidence="15" type="primary">p2a</name>
</gene>
<evidence type="ECO:0000256" key="10">
    <source>
        <dbReference type="ARBA" id="ARBA00023136"/>
    </source>
</evidence>
<keyword evidence="3 15" id="KW-0645">Protease</keyword>
<evidence type="ECO:0000256" key="12">
    <source>
        <dbReference type="SAM" id="MobiDB-lite"/>
    </source>
</evidence>
<keyword evidence="5" id="KW-0688">Ribosomal frameshifting</keyword>
<evidence type="ECO:0000313" key="15">
    <source>
        <dbReference type="EMBL" id="AFP67701.1"/>
    </source>
</evidence>
<keyword evidence="10 13" id="KW-0472">Membrane</keyword>